<keyword evidence="2" id="KW-0813">Transport</keyword>
<dbReference type="GO" id="GO:0042910">
    <property type="term" value="F:xenobiotic transmembrane transporter activity"/>
    <property type="evidence" value="ECO:0007669"/>
    <property type="project" value="InterPro"/>
</dbReference>
<comment type="subcellular location">
    <subcellularLocation>
        <location evidence="1">Cell membrane</location>
        <topology evidence="1">Multi-pass membrane protein</topology>
    </subcellularLocation>
</comment>
<evidence type="ECO:0000256" key="6">
    <source>
        <dbReference type="ARBA" id="ARBA00022989"/>
    </source>
</evidence>
<dbReference type="EMBL" id="CP002530">
    <property type="protein sequence ID" value="ADY35970.1"/>
    <property type="molecule type" value="Genomic_DNA"/>
</dbReference>
<dbReference type="NCBIfam" id="TIGR00797">
    <property type="entry name" value="matE"/>
    <property type="match status" value="1"/>
</dbReference>
<feature type="transmembrane region" description="Helical" evidence="10">
    <location>
        <begin position="86"/>
        <end position="107"/>
    </location>
</feature>
<feature type="transmembrane region" description="Helical" evidence="10">
    <location>
        <begin position="12"/>
        <end position="34"/>
    </location>
</feature>
<protein>
    <recommendedName>
        <fullName evidence="9">Multidrug-efflux transporter</fullName>
    </recommendedName>
</protein>
<evidence type="ECO:0000256" key="9">
    <source>
        <dbReference type="ARBA" id="ARBA00031636"/>
    </source>
</evidence>
<dbReference type="STRING" id="667015.Bacsa_1398"/>
<reference evidence="11 12" key="1">
    <citation type="journal article" date="2011" name="Stand. Genomic Sci.">
        <title>Complete genome sequence of Bacteroides salanitronis type strain (BL78).</title>
        <authorList>
            <person name="Gronow S."/>
            <person name="Held B."/>
            <person name="Lucas S."/>
            <person name="Lapidus A."/>
            <person name="Del Rio T.G."/>
            <person name="Nolan M."/>
            <person name="Tice H."/>
            <person name="Deshpande S."/>
            <person name="Cheng J.F."/>
            <person name="Pitluck S."/>
            <person name="Liolios K."/>
            <person name="Pagani I."/>
            <person name="Ivanova N."/>
            <person name="Mavromatis K."/>
            <person name="Pati A."/>
            <person name="Tapia R."/>
            <person name="Han C."/>
            <person name="Goodwin L."/>
            <person name="Chen A."/>
            <person name="Palaniappan K."/>
            <person name="Land M."/>
            <person name="Hauser L."/>
            <person name="Chang Y.J."/>
            <person name="Jeffries C.D."/>
            <person name="Brambilla E.M."/>
            <person name="Rohde M."/>
            <person name="Goker M."/>
            <person name="Detter J.C."/>
            <person name="Woyke T."/>
            <person name="Bristow J."/>
            <person name="Markowitz V."/>
            <person name="Hugenholtz P."/>
            <person name="Kyrpides N.C."/>
            <person name="Klenk H.P."/>
            <person name="Eisen J.A."/>
        </authorList>
    </citation>
    <scope>NUCLEOTIDE SEQUENCE [LARGE SCALE GENOMIC DNA]</scope>
    <source>
        <strain evidence="11 12">DSM 18170</strain>
    </source>
</reference>
<dbReference type="eggNOG" id="COG0534">
    <property type="taxonomic scope" value="Bacteria"/>
</dbReference>
<evidence type="ECO:0000256" key="3">
    <source>
        <dbReference type="ARBA" id="ARBA00022449"/>
    </source>
</evidence>
<dbReference type="HOGENOM" id="CLU_012893_6_3_10"/>
<dbReference type="CDD" id="cd13131">
    <property type="entry name" value="MATE_NorM_like"/>
    <property type="match status" value="1"/>
</dbReference>
<dbReference type="PANTHER" id="PTHR43298">
    <property type="entry name" value="MULTIDRUG RESISTANCE PROTEIN NORM-RELATED"/>
    <property type="match status" value="1"/>
</dbReference>
<dbReference type="PIRSF" id="PIRSF006603">
    <property type="entry name" value="DinF"/>
    <property type="match status" value="1"/>
</dbReference>
<dbReference type="PANTHER" id="PTHR43298:SF2">
    <property type="entry name" value="FMN_FAD EXPORTER YEEO-RELATED"/>
    <property type="match status" value="1"/>
</dbReference>
<gene>
    <name evidence="11" type="ordered locus">Bacsa_1398</name>
</gene>
<sequence length="452" mass="50001">MKQSHYRALLSLGLPIVIGQIGVIILGFADTIMVGHHSSTELAAASFVNNMCNLAIIFSTGFAYGLTPVVGRLFGEGNKEKTGEVLRNSLSANTLLALIVCGIMYALYLNLHRLGQPEELLPYMRPYFIVLLLSLPFVLWFNAFKQFSDGITDTKVSMWMLLGGNVLNIIGNYILIYGKLGFPELGLLGAGIATLASRILMVAAYLVLFFFTARYKPFRVGFLAGKTNKEDFSLLNRLGWPIAAQMGMETASFSLSAIMVGWLGSTELASYQVMIAVSQVCFMMYYGMGAAVSVRISNFLGLHDFANIRRIANTGFRIILVMIACTSIPIYLLRNDIGGWFTDDAAVSLMVAQVIIPFLLYQFGDGLQINFANALRGIADVRPMMLFAFIAYFVISLPLGYLFGFTLGWGITGIWTAFPFGLTCAGIMYYLRFRYKVKTLGNKLLNEYPHFT</sequence>
<feature type="transmembrane region" description="Helical" evidence="10">
    <location>
        <begin position="127"/>
        <end position="144"/>
    </location>
</feature>
<evidence type="ECO:0000256" key="10">
    <source>
        <dbReference type="SAM" id="Phobius"/>
    </source>
</evidence>
<organism evidence="11 12">
    <name type="scientific">Phocaeicola salanitronis (strain DSM 18170 / JCM 13657 / CCUG 60908 / BL78)</name>
    <name type="common">Bacteroides salanitronis</name>
    <dbReference type="NCBI Taxonomy" id="667015"/>
    <lineage>
        <taxon>Bacteria</taxon>
        <taxon>Pseudomonadati</taxon>
        <taxon>Bacteroidota</taxon>
        <taxon>Bacteroidia</taxon>
        <taxon>Bacteroidales</taxon>
        <taxon>Bacteroidaceae</taxon>
        <taxon>Phocaeicola</taxon>
    </lineage>
</organism>
<dbReference type="InterPro" id="IPR050222">
    <property type="entry name" value="MATE_MdtK"/>
</dbReference>
<feature type="transmembrane region" description="Helical" evidence="10">
    <location>
        <begin position="188"/>
        <end position="211"/>
    </location>
</feature>
<keyword evidence="6 10" id="KW-1133">Transmembrane helix</keyword>
<proteinExistence type="predicted"/>
<dbReference type="InterPro" id="IPR048279">
    <property type="entry name" value="MdtK-like"/>
</dbReference>
<name>F0R8N5_PHOSB</name>
<evidence type="ECO:0000256" key="7">
    <source>
        <dbReference type="ARBA" id="ARBA00023065"/>
    </source>
</evidence>
<feature type="transmembrane region" description="Helical" evidence="10">
    <location>
        <begin position="156"/>
        <end position="176"/>
    </location>
</feature>
<dbReference type="AlphaFoldDB" id="F0R8N5"/>
<feature type="transmembrane region" description="Helical" evidence="10">
    <location>
        <begin position="409"/>
        <end position="431"/>
    </location>
</feature>
<keyword evidence="3" id="KW-0050">Antiport</keyword>
<feature type="transmembrane region" description="Helical" evidence="10">
    <location>
        <begin position="384"/>
        <end position="403"/>
    </location>
</feature>
<keyword evidence="8 10" id="KW-0472">Membrane</keyword>
<evidence type="ECO:0000256" key="2">
    <source>
        <dbReference type="ARBA" id="ARBA00022448"/>
    </source>
</evidence>
<dbReference type="Pfam" id="PF01554">
    <property type="entry name" value="MatE"/>
    <property type="match status" value="2"/>
</dbReference>
<keyword evidence="12" id="KW-1185">Reference proteome</keyword>
<dbReference type="GO" id="GO:0015297">
    <property type="term" value="F:antiporter activity"/>
    <property type="evidence" value="ECO:0007669"/>
    <property type="project" value="UniProtKB-KW"/>
</dbReference>
<keyword evidence="7" id="KW-0406">Ion transport</keyword>
<dbReference type="OrthoDB" id="9780160at2"/>
<keyword evidence="5 10" id="KW-0812">Transmembrane</keyword>
<dbReference type="GO" id="GO:0005886">
    <property type="term" value="C:plasma membrane"/>
    <property type="evidence" value="ECO:0007669"/>
    <property type="project" value="UniProtKB-SubCell"/>
</dbReference>
<feature type="transmembrane region" description="Helical" evidence="10">
    <location>
        <begin position="54"/>
        <end position="74"/>
    </location>
</feature>
<keyword evidence="4" id="KW-1003">Cell membrane</keyword>
<evidence type="ECO:0000256" key="5">
    <source>
        <dbReference type="ARBA" id="ARBA00022692"/>
    </source>
</evidence>
<dbReference type="KEGG" id="bsa:Bacsa_1398"/>
<feature type="transmembrane region" description="Helical" evidence="10">
    <location>
        <begin position="345"/>
        <end position="363"/>
    </location>
</feature>
<dbReference type="RefSeq" id="WP_013617402.1">
    <property type="nucleotide sequence ID" value="NC_015164.1"/>
</dbReference>
<evidence type="ECO:0000256" key="8">
    <source>
        <dbReference type="ARBA" id="ARBA00023136"/>
    </source>
</evidence>
<evidence type="ECO:0000313" key="11">
    <source>
        <dbReference type="EMBL" id="ADY35970.1"/>
    </source>
</evidence>
<accession>F0R8N5</accession>
<evidence type="ECO:0000256" key="4">
    <source>
        <dbReference type="ARBA" id="ARBA00022475"/>
    </source>
</evidence>
<dbReference type="Proteomes" id="UP000007486">
    <property type="component" value="Chromosome"/>
</dbReference>
<feature type="transmembrane region" description="Helical" evidence="10">
    <location>
        <begin position="269"/>
        <end position="294"/>
    </location>
</feature>
<dbReference type="InterPro" id="IPR002528">
    <property type="entry name" value="MATE_fam"/>
</dbReference>
<evidence type="ECO:0000313" key="12">
    <source>
        <dbReference type="Proteomes" id="UP000007486"/>
    </source>
</evidence>
<dbReference type="GO" id="GO:0006811">
    <property type="term" value="P:monoatomic ion transport"/>
    <property type="evidence" value="ECO:0007669"/>
    <property type="project" value="UniProtKB-KW"/>
</dbReference>
<evidence type="ECO:0000256" key="1">
    <source>
        <dbReference type="ARBA" id="ARBA00004651"/>
    </source>
</evidence>
<feature type="transmembrane region" description="Helical" evidence="10">
    <location>
        <begin position="315"/>
        <end position="333"/>
    </location>
</feature>